<sequence length="241" mass="26822">MDLRTAIRTVHSDPLWWRKILIGGALFMSVVGAPFAGGWIIEYIDNSRKGYPAPLPPWFDWSTRWLMGMFAWIIDFLFYVMPFMVAGVVAFCVAFSAVLSNSPAFANQALTIVGVVALMYVIFMFMSSVSMVGRLIYVQDASPEHAMSMRSLREALRPGARGVYFRARLVSLPAYLPAIALGGVTFLVANLTIPGVLVIVLVLIWLTLIALLYAHLLVAQIYVAAERELERRGLSRVSELM</sequence>
<dbReference type="KEGG" id="rca:Rcas_0346"/>
<evidence type="ECO:0008006" key="4">
    <source>
        <dbReference type="Google" id="ProtNLM"/>
    </source>
</evidence>
<dbReference type="eggNOG" id="ENOG5033ZD7">
    <property type="taxonomic scope" value="Bacteria"/>
</dbReference>
<keyword evidence="1" id="KW-0472">Membrane</keyword>
<dbReference type="EMBL" id="CP000804">
    <property type="protein sequence ID" value="ABU56478.1"/>
    <property type="molecule type" value="Genomic_DNA"/>
</dbReference>
<dbReference type="OrthoDB" id="149980at2"/>
<dbReference type="Pfam" id="PF13197">
    <property type="entry name" value="DUF4013"/>
    <property type="match status" value="1"/>
</dbReference>
<dbReference type="RefSeq" id="WP_011997882.1">
    <property type="nucleotide sequence ID" value="NC_009767.1"/>
</dbReference>
<keyword evidence="1" id="KW-1133">Transmembrane helix</keyword>
<evidence type="ECO:0000313" key="3">
    <source>
        <dbReference type="Proteomes" id="UP000000263"/>
    </source>
</evidence>
<evidence type="ECO:0000313" key="2">
    <source>
        <dbReference type="EMBL" id="ABU56478.1"/>
    </source>
</evidence>
<protein>
    <recommendedName>
        <fullName evidence="4">DUF4013 domain-containing protein</fullName>
    </recommendedName>
</protein>
<name>A7NG91_ROSCS</name>
<keyword evidence="3" id="KW-1185">Reference proteome</keyword>
<feature type="transmembrane region" description="Helical" evidence="1">
    <location>
        <begin position="105"/>
        <end position="126"/>
    </location>
</feature>
<feature type="transmembrane region" description="Helical" evidence="1">
    <location>
        <begin position="76"/>
        <end position="99"/>
    </location>
</feature>
<feature type="transmembrane region" description="Helical" evidence="1">
    <location>
        <begin position="199"/>
        <end position="225"/>
    </location>
</feature>
<dbReference type="HOGENOM" id="CLU_1150257_0_0_0"/>
<feature type="transmembrane region" description="Helical" evidence="1">
    <location>
        <begin position="174"/>
        <end position="193"/>
    </location>
</feature>
<dbReference type="STRING" id="383372.Rcas_0346"/>
<dbReference type="InterPro" id="IPR025098">
    <property type="entry name" value="DUF4013"/>
</dbReference>
<keyword evidence="1" id="KW-0812">Transmembrane</keyword>
<dbReference type="Proteomes" id="UP000000263">
    <property type="component" value="Chromosome"/>
</dbReference>
<organism evidence="2 3">
    <name type="scientific">Roseiflexus castenholzii (strain DSM 13941 / HLO8)</name>
    <dbReference type="NCBI Taxonomy" id="383372"/>
    <lineage>
        <taxon>Bacteria</taxon>
        <taxon>Bacillati</taxon>
        <taxon>Chloroflexota</taxon>
        <taxon>Chloroflexia</taxon>
        <taxon>Chloroflexales</taxon>
        <taxon>Roseiflexineae</taxon>
        <taxon>Roseiflexaceae</taxon>
        <taxon>Roseiflexus</taxon>
    </lineage>
</organism>
<feature type="transmembrane region" description="Helical" evidence="1">
    <location>
        <begin position="20"/>
        <end position="41"/>
    </location>
</feature>
<proteinExistence type="predicted"/>
<dbReference type="AlphaFoldDB" id="A7NG91"/>
<accession>A7NG91</accession>
<evidence type="ECO:0000256" key="1">
    <source>
        <dbReference type="SAM" id="Phobius"/>
    </source>
</evidence>
<reference evidence="2 3" key="1">
    <citation type="submission" date="2007-08" db="EMBL/GenBank/DDBJ databases">
        <title>Complete sequence of Roseiflexus castenholzii DSM 13941.</title>
        <authorList>
            <consortium name="US DOE Joint Genome Institute"/>
            <person name="Copeland A."/>
            <person name="Lucas S."/>
            <person name="Lapidus A."/>
            <person name="Barry K."/>
            <person name="Glavina del Rio T."/>
            <person name="Dalin E."/>
            <person name="Tice H."/>
            <person name="Pitluck S."/>
            <person name="Thompson L.S."/>
            <person name="Brettin T."/>
            <person name="Bruce D."/>
            <person name="Detter J.C."/>
            <person name="Han C."/>
            <person name="Tapia R."/>
            <person name="Schmutz J."/>
            <person name="Larimer F."/>
            <person name="Land M."/>
            <person name="Hauser L."/>
            <person name="Kyrpides N."/>
            <person name="Mikhailova N."/>
            <person name="Bryant D.A."/>
            <person name="Hanada S."/>
            <person name="Tsukatani Y."/>
            <person name="Richardson P."/>
        </authorList>
    </citation>
    <scope>NUCLEOTIDE SEQUENCE [LARGE SCALE GENOMIC DNA]</scope>
    <source>
        <strain evidence="3">DSM 13941 / HLO8</strain>
    </source>
</reference>
<gene>
    <name evidence="2" type="ordered locus">Rcas_0346</name>
</gene>